<dbReference type="AlphaFoldDB" id="A0A2D0KWL7"/>
<dbReference type="InterPro" id="IPR045928">
    <property type="entry name" value="DUF6347"/>
</dbReference>
<feature type="transmembrane region" description="Helical" evidence="1">
    <location>
        <begin position="136"/>
        <end position="156"/>
    </location>
</feature>
<gene>
    <name evidence="2" type="ORF">Xsto_00103</name>
</gene>
<feature type="transmembrane region" description="Helical" evidence="1">
    <location>
        <begin position="48"/>
        <end position="67"/>
    </location>
</feature>
<feature type="transmembrane region" description="Helical" evidence="1">
    <location>
        <begin position="187"/>
        <end position="210"/>
    </location>
</feature>
<name>A0A2D0KWL7_9GAMM</name>
<accession>A0A2D0KWL7</accession>
<dbReference type="RefSeq" id="WP_099123759.1">
    <property type="nucleotide sequence ID" value="NZ_CAWNRH010000001.1"/>
</dbReference>
<protein>
    <submittedName>
        <fullName evidence="2">Uncharacterized protein</fullName>
    </submittedName>
</protein>
<feature type="transmembrane region" description="Helical" evidence="1">
    <location>
        <begin position="15"/>
        <end position="36"/>
    </location>
</feature>
<dbReference type="EMBL" id="NJAJ01000001">
    <property type="protein sequence ID" value="PHM67813.1"/>
    <property type="molecule type" value="Genomic_DNA"/>
</dbReference>
<keyword evidence="1" id="KW-1133">Transmembrane helix</keyword>
<organism evidence="2 3">
    <name type="scientific">Xenorhabdus stockiae</name>
    <dbReference type="NCBI Taxonomy" id="351614"/>
    <lineage>
        <taxon>Bacteria</taxon>
        <taxon>Pseudomonadati</taxon>
        <taxon>Pseudomonadota</taxon>
        <taxon>Gammaproteobacteria</taxon>
        <taxon>Enterobacterales</taxon>
        <taxon>Morganellaceae</taxon>
        <taxon>Xenorhabdus</taxon>
    </lineage>
</organism>
<sequence>MASLNHEKNLTMADFYNAIVRTFIDVTIIGGIYFFLCGLQGEAPSASVYLIIYPLVSIVTVSFEIIFDNVKSAPDKYSHKTLSNNVKKSGVLINKNGSVYRLWGLITLYAFMFYIILILPFCFLLQSISISSQLNIWLALIGSFLLISLSSCFIVSRLKHYTIELYGQLFSAKKGEVKKEDSDSHIIFSYFLPWAIIGAAIAGLLAYGYFRAESGNFTDVITVSMVAFSAGGTSYIISLWIAYVTQKQAILDIKANLLHFEKDDKLDEYSMYFLIHIFSGAVITLIFIASKFLSIEHFSLIQIIVIETIAGAAAAVAGSLAGLLRGRSKTLS</sequence>
<comment type="caution">
    <text evidence="2">The sequence shown here is derived from an EMBL/GenBank/DDBJ whole genome shotgun (WGS) entry which is preliminary data.</text>
</comment>
<dbReference type="Pfam" id="PF19874">
    <property type="entry name" value="DUF6347"/>
    <property type="match status" value="1"/>
</dbReference>
<feature type="transmembrane region" description="Helical" evidence="1">
    <location>
        <begin position="300"/>
        <end position="324"/>
    </location>
</feature>
<dbReference type="Proteomes" id="UP000222366">
    <property type="component" value="Unassembled WGS sequence"/>
</dbReference>
<proteinExistence type="predicted"/>
<feature type="transmembrane region" description="Helical" evidence="1">
    <location>
        <begin position="269"/>
        <end position="288"/>
    </location>
</feature>
<evidence type="ECO:0000313" key="3">
    <source>
        <dbReference type="Proteomes" id="UP000222366"/>
    </source>
</evidence>
<keyword evidence="1" id="KW-0472">Membrane</keyword>
<evidence type="ECO:0000256" key="1">
    <source>
        <dbReference type="SAM" id="Phobius"/>
    </source>
</evidence>
<feature type="transmembrane region" description="Helical" evidence="1">
    <location>
        <begin position="222"/>
        <end position="243"/>
    </location>
</feature>
<evidence type="ECO:0000313" key="2">
    <source>
        <dbReference type="EMBL" id="PHM67813.1"/>
    </source>
</evidence>
<feature type="transmembrane region" description="Helical" evidence="1">
    <location>
        <begin position="102"/>
        <end position="124"/>
    </location>
</feature>
<keyword evidence="1" id="KW-0812">Transmembrane</keyword>
<reference evidence="2 3" key="1">
    <citation type="journal article" date="2017" name="Nat. Microbiol.">
        <title>Natural product diversity associated with the nematode symbionts Photorhabdus and Xenorhabdus.</title>
        <authorList>
            <person name="Tobias N.J."/>
            <person name="Wolff H."/>
            <person name="Djahanschiri B."/>
            <person name="Grundmann F."/>
            <person name="Kronenwerth M."/>
            <person name="Shi Y.M."/>
            <person name="Simonyi S."/>
            <person name="Grun P."/>
            <person name="Shapiro-Ilan D."/>
            <person name="Pidot S.J."/>
            <person name="Stinear T.P."/>
            <person name="Ebersberger I."/>
            <person name="Bode H.B."/>
        </authorList>
    </citation>
    <scope>NUCLEOTIDE SEQUENCE [LARGE SCALE GENOMIC DNA]</scope>
    <source>
        <strain evidence="2 3">DSM 17904</strain>
    </source>
</reference>
<keyword evidence="3" id="KW-1185">Reference proteome</keyword>